<keyword evidence="4" id="KW-0964">Secreted</keyword>
<dbReference type="GO" id="GO:0006955">
    <property type="term" value="P:immune response"/>
    <property type="evidence" value="ECO:0007669"/>
    <property type="project" value="UniProtKB-ARBA"/>
</dbReference>
<name>A0AA47MV90_MERPO</name>
<dbReference type="InterPro" id="IPR009079">
    <property type="entry name" value="4_helix_cytokine-like_core"/>
</dbReference>
<evidence type="ECO:0000256" key="8">
    <source>
        <dbReference type="SAM" id="SignalP"/>
    </source>
</evidence>
<evidence type="ECO:0000256" key="1">
    <source>
        <dbReference type="ARBA" id="ARBA00004613"/>
    </source>
</evidence>
<organism evidence="9 10">
    <name type="scientific">Merluccius polli</name>
    <name type="common">Benguela hake</name>
    <name type="synonym">Merluccius cadenati</name>
    <dbReference type="NCBI Taxonomy" id="89951"/>
    <lineage>
        <taxon>Eukaryota</taxon>
        <taxon>Metazoa</taxon>
        <taxon>Chordata</taxon>
        <taxon>Craniata</taxon>
        <taxon>Vertebrata</taxon>
        <taxon>Euteleostomi</taxon>
        <taxon>Actinopterygii</taxon>
        <taxon>Neopterygii</taxon>
        <taxon>Teleostei</taxon>
        <taxon>Neoteleostei</taxon>
        <taxon>Acanthomorphata</taxon>
        <taxon>Zeiogadaria</taxon>
        <taxon>Gadariae</taxon>
        <taxon>Gadiformes</taxon>
        <taxon>Gadoidei</taxon>
        <taxon>Merlucciidae</taxon>
        <taxon>Merluccius</taxon>
    </lineage>
</organism>
<evidence type="ECO:0000313" key="10">
    <source>
        <dbReference type="Proteomes" id="UP001174136"/>
    </source>
</evidence>
<dbReference type="GO" id="GO:0051607">
    <property type="term" value="P:defense response to virus"/>
    <property type="evidence" value="ECO:0007669"/>
    <property type="project" value="UniProtKB-KW"/>
</dbReference>
<gene>
    <name evidence="9" type="primary">ifna3_0</name>
    <name evidence="9" type="ORF">N1851_013494</name>
</gene>
<keyword evidence="5 8" id="KW-0732">Signal</keyword>
<keyword evidence="10" id="KW-1185">Reference proteome</keyword>
<comment type="caution">
    <text evidence="9">The sequence shown here is derived from an EMBL/GenBank/DDBJ whole genome shotgun (WGS) entry which is preliminary data.</text>
</comment>
<keyword evidence="7" id="KW-1015">Disulfide bond</keyword>
<reference evidence="9" key="1">
    <citation type="journal article" date="2023" name="Front. Mar. Sci.">
        <title>A new Merluccius polli reference genome to investigate the effects of global change in West African waters.</title>
        <authorList>
            <person name="Mateo J.L."/>
            <person name="Blanco-Fernandez C."/>
            <person name="Garcia-Vazquez E."/>
            <person name="Machado-Schiaffino G."/>
        </authorList>
    </citation>
    <scope>NUCLEOTIDE SEQUENCE</scope>
    <source>
        <strain evidence="9">C29</strain>
        <tissue evidence="9">Fin</tissue>
    </source>
</reference>
<dbReference type="Proteomes" id="UP001174136">
    <property type="component" value="Unassembled WGS sequence"/>
</dbReference>
<feature type="chain" id="PRO_5041275426" evidence="8">
    <location>
        <begin position="22"/>
        <end position="561"/>
    </location>
</feature>
<feature type="signal peptide" evidence="8">
    <location>
        <begin position="1"/>
        <end position="21"/>
    </location>
</feature>
<evidence type="ECO:0000256" key="2">
    <source>
        <dbReference type="ARBA" id="ARBA00011033"/>
    </source>
</evidence>
<dbReference type="GO" id="GO:0005125">
    <property type="term" value="F:cytokine activity"/>
    <property type="evidence" value="ECO:0007669"/>
    <property type="project" value="UniProtKB-KW"/>
</dbReference>
<evidence type="ECO:0000256" key="5">
    <source>
        <dbReference type="ARBA" id="ARBA00022729"/>
    </source>
</evidence>
<evidence type="ECO:0000313" key="9">
    <source>
        <dbReference type="EMBL" id="KAK0147164.1"/>
    </source>
</evidence>
<dbReference type="InterPro" id="IPR000471">
    <property type="entry name" value="Interferon_alpha/beta/delta"/>
</dbReference>
<dbReference type="Gene3D" id="1.20.1250.10">
    <property type="match status" value="3"/>
</dbReference>
<accession>A0AA47MV90</accession>
<dbReference type="Pfam" id="PF00143">
    <property type="entry name" value="Interferon"/>
    <property type="match status" value="3"/>
</dbReference>
<comment type="similarity">
    <text evidence="2">Belongs to the alpha/beta interferon family.</text>
</comment>
<evidence type="ECO:0000256" key="3">
    <source>
        <dbReference type="ARBA" id="ARBA00022514"/>
    </source>
</evidence>
<comment type="subcellular location">
    <subcellularLocation>
        <location evidence="1">Secreted</location>
    </subcellularLocation>
</comment>
<evidence type="ECO:0000256" key="7">
    <source>
        <dbReference type="ARBA" id="ARBA00023157"/>
    </source>
</evidence>
<dbReference type="GO" id="GO:0005615">
    <property type="term" value="C:extracellular space"/>
    <property type="evidence" value="ECO:0007669"/>
    <property type="project" value="UniProtKB-KW"/>
</dbReference>
<evidence type="ECO:0000256" key="6">
    <source>
        <dbReference type="ARBA" id="ARBA00023118"/>
    </source>
</evidence>
<dbReference type="GO" id="GO:0005126">
    <property type="term" value="F:cytokine receptor binding"/>
    <property type="evidence" value="ECO:0007669"/>
    <property type="project" value="InterPro"/>
</dbReference>
<sequence length="561" mass="64095">MLSWILVAPLFLCSVVGTVRSCDWLRQYGTLSNDSMWLLTQMGGEITDQECPVSFPESFYRRVRKAETGPLGPGLTFCMSLTPVQVEEKLSFIGDSLMQISKLYSHCNLSSVSWDQNKMERFLITMDRQATEINSCVRANKQTAMQRDGQADTQTHMKLAHYYKKLLRRTVLRMGYSAASWELIRQQSMQHLEMLDMLHASIPKPAVGVVGTVRSCDWLRQYGNLSNNSMWLLTQMGGEITDQECPVSFPESFYRHVRKAEVEEKLSFIGDSLTHISKLYSHCNLSSVSWDQNKTESFLITMDRQATEINSCVRANKQTAMQRDGQADTQTHMKLAHYYKKLLRSTVLRMGCSAASWELIRQQSMQHLEMLDMLHASIPKPAVGVVGTVRSCDWLRQYGNLSNNSMWLLTQMGGEITDQECPVSFPESFYRHVRKAEVEEKLSFIGDSLTHISKLYSHCNLSSVSWDQNKTESFLITMDRQATEINSCVRANKQTAMQRDGQADTQTHMKLAHYYKKLLRSTVLRMGCSAASWELIRQQSMQHLEMLDMLHASIPKPAVFG</sequence>
<evidence type="ECO:0000256" key="4">
    <source>
        <dbReference type="ARBA" id="ARBA00022525"/>
    </source>
</evidence>
<keyword evidence="6" id="KW-0051">Antiviral defense</keyword>
<dbReference type="PANTHER" id="PTHR11691">
    <property type="entry name" value="TYPE I INTERFERON"/>
    <property type="match status" value="1"/>
</dbReference>
<keyword evidence="3" id="KW-0202">Cytokine</keyword>
<dbReference type="SUPFAM" id="SSF47266">
    <property type="entry name" value="4-helical cytokines"/>
    <property type="match status" value="3"/>
</dbReference>
<dbReference type="PANTHER" id="PTHR11691:SF73">
    <property type="entry name" value="INTERFERON BETA"/>
    <property type="match status" value="1"/>
</dbReference>
<dbReference type="AlphaFoldDB" id="A0AA47MV90"/>
<proteinExistence type="inferred from homology"/>
<dbReference type="EMBL" id="JAOPHQ010002343">
    <property type="protein sequence ID" value="KAK0147164.1"/>
    <property type="molecule type" value="Genomic_DNA"/>
</dbReference>
<protein>
    <submittedName>
        <fullName evidence="9">Interferon a3</fullName>
    </submittedName>
</protein>